<dbReference type="Pfam" id="PF01551">
    <property type="entry name" value="Peptidase_M23"/>
    <property type="match status" value="1"/>
</dbReference>
<dbReference type="InterPro" id="IPR050570">
    <property type="entry name" value="Cell_wall_metabolism_enzyme"/>
</dbReference>
<evidence type="ECO:0000259" key="1">
    <source>
        <dbReference type="Pfam" id="PF01551"/>
    </source>
</evidence>
<dbReference type="Proteomes" id="UP000050836">
    <property type="component" value="Unassembled WGS sequence"/>
</dbReference>
<feature type="domain" description="M23ase beta-sheet core" evidence="1">
    <location>
        <begin position="122"/>
        <end position="213"/>
    </location>
</feature>
<gene>
    <name evidence="2" type="ORF">ARC78_09255</name>
</gene>
<accession>A0A0R0ACR4</accession>
<dbReference type="EMBL" id="LLXS01000018">
    <property type="protein sequence ID" value="KRG42549.1"/>
    <property type="molecule type" value="Genomic_DNA"/>
</dbReference>
<evidence type="ECO:0000313" key="2">
    <source>
        <dbReference type="EMBL" id="KRG42549.1"/>
    </source>
</evidence>
<comment type="caution">
    <text evidence="2">The sequence shown here is derived from an EMBL/GenBank/DDBJ whole genome shotgun (WGS) entry which is preliminary data.</text>
</comment>
<sequence>MGQPPHPVRSAHSSGFADLQLQPQSGGHAVIARNLLAGPVQIRLQGSDARLSPAPRVLAAAEQRRLAWLPANGPGARLLLDAVPGAPVARPDDVLYRLPFAGGKARVSQAFGGRHSHNDAQNHYAVDFPLAEGTPVLAARAGVVMQVLDAATGEANLVRILHADGSMALYAHLQAGSAAVRPGQKVEIGQRLANSGNTGRSSGPHLHFTVQRNAGMALESLPFRMADDRGELQFPREDNGGGD</sequence>
<protein>
    <recommendedName>
        <fullName evidence="1">M23ase beta-sheet core domain-containing protein</fullName>
    </recommendedName>
</protein>
<name>A0A0R0ACR4_9GAMM</name>
<dbReference type="Gene3D" id="2.70.70.10">
    <property type="entry name" value="Glucose Permease (Domain IIA)"/>
    <property type="match status" value="1"/>
</dbReference>
<evidence type="ECO:0000313" key="3">
    <source>
        <dbReference type="Proteomes" id="UP000050836"/>
    </source>
</evidence>
<dbReference type="GO" id="GO:0004222">
    <property type="term" value="F:metalloendopeptidase activity"/>
    <property type="evidence" value="ECO:0007669"/>
    <property type="project" value="TreeGrafter"/>
</dbReference>
<dbReference type="PANTHER" id="PTHR21666:SF294">
    <property type="entry name" value="PEPTIDASE M23"/>
    <property type="match status" value="1"/>
</dbReference>
<proteinExistence type="predicted"/>
<dbReference type="PANTHER" id="PTHR21666">
    <property type="entry name" value="PEPTIDASE-RELATED"/>
    <property type="match status" value="1"/>
</dbReference>
<organism evidence="2 3">
    <name type="scientific">Stenotrophomonas pictorum JCM 9942</name>
    <dbReference type="NCBI Taxonomy" id="1236960"/>
    <lineage>
        <taxon>Bacteria</taxon>
        <taxon>Pseudomonadati</taxon>
        <taxon>Pseudomonadota</taxon>
        <taxon>Gammaproteobacteria</taxon>
        <taxon>Lysobacterales</taxon>
        <taxon>Lysobacteraceae</taxon>
        <taxon>Stenotrophomonas</taxon>
    </lineage>
</organism>
<dbReference type="InterPro" id="IPR016047">
    <property type="entry name" value="M23ase_b-sheet_dom"/>
</dbReference>
<dbReference type="CDD" id="cd12797">
    <property type="entry name" value="M23_peptidase"/>
    <property type="match status" value="1"/>
</dbReference>
<dbReference type="SUPFAM" id="SSF51261">
    <property type="entry name" value="Duplicated hybrid motif"/>
    <property type="match status" value="1"/>
</dbReference>
<dbReference type="AlphaFoldDB" id="A0A0R0ACR4"/>
<reference evidence="2 3" key="1">
    <citation type="submission" date="2015-10" db="EMBL/GenBank/DDBJ databases">
        <title>Genome sequencing and analysis of members of genus Stenotrophomonas.</title>
        <authorList>
            <person name="Patil P.P."/>
            <person name="Midha S."/>
            <person name="Patil P.B."/>
        </authorList>
    </citation>
    <scope>NUCLEOTIDE SEQUENCE [LARGE SCALE GENOMIC DNA]</scope>
    <source>
        <strain evidence="2 3">JCM 9942</strain>
    </source>
</reference>
<keyword evidence="3" id="KW-1185">Reference proteome</keyword>
<dbReference type="InterPro" id="IPR011055">
    <property type="entry name" value="Dup_hybrid_motif"/>
</dbReference>